<sequence>MTDEKAFVTSEGINIQIAAARTDKEVDYTVLAEIRNYCGDSNYTGPRYTGTKYNSFSSANEKYTKHWEKDSPCQELMSCCVELMSNPDKYSRFTNLDELVKALSCVHKPVVSPIDKLEPPAAAAAPTS</sequence>
<reference evidence="1" key="1">
    <citation type="submission" date="2018-10" db="EMBL/GenBank/DDBJ databases">
        <title>Hidden diversity of soil giant viruses.</title>
        <authorList>
            <person name="Schulz F."/>
            <person name="Alteio L."/>
            <person name="Goudeau D."/>
            <person name="Ryan E.M."/>
            <person name="Malmstrom R.R."/>
            <person name="Blanchard J."/>
            <person name="Woyke T."/>
        </authorList>
    </citation>
    <scope>NUCLEOTIDE SEQUENCE</scope>
    <source>
        <strain evidence="1">HYV1</strain>
    </source>
</reference>
<proteinExistence type="predicted"/>
<name>A0A3G5A8R6_9VIRU</name>
<organism evidence="1">
    <name type="scientific">Hyperionvirus sp</name>
    <dbReference type="NCBI Taxonomy" id="2487770"/>
    <lineage>
        <taxon>Viruses</taxon>
        <taxon>Varidnaviria</taxon>
        <taxon>Bamfordvirae</taxon>
        <taxon>Nucleocytoviricota</taxon>
        <taxon>Megaviricetes</taxon>
        <taxon>Imitervirales</taxon>
        <taxon>Mimiviridae</taxon>
        <taxon>Klosneuvirinae</taxon>
    </lineage>
</organism>
<evidence type="ECO:0000313" key="1">
    <source>
        <dbReference type="EMBL" id="AYV83666.1"/>
    </source>
</evidence>
<gene>
    <name evidence="1" type="ORF">Hyperionvirus10_2</name>
</gene>
<dbReference type="EMBL" id="MK072392">
    <property type="protein sequence ID" value="AYV83666.1"/>
    <property type="molecule type" value="Genomic_DNA"/>
</dbReference>
<protein>
    <submittedName>
        <fullName evidence="1">Uncharacterized protein</fullName>
    </submittedName>
</protein>
<accession>A0A3G5A8R6</accession>